<reference evidence="1 2" key="1">
    <citation type="journal article" date="2014" name="Antonie Van Leeuwenhoek">
        <title>Hyphomonas beringensis sp. nov. and Hyphomonas chukchiensis sp. nov., isolated from surface seawater of the Bering Sea and Chukchi Sea.</title>
        <authorList>
            <person name="Li C."/>
            <person name="Lai Q."/>
            <person name="Li G."/>
            <person name="Dong C."/>
            <person name="Wang J."/>
            <person name="Liao Y."/>
            <person name="Shao Z."/>
        </authorList>
    </citation>
    <scope>NUCLEOTIDE SEQUENCE [LARGE SCALE GENOMIC DNA]</scope>
    <source>
        <strain evidence="1 2">MHS-3</strain>
    </source>
</reference>
<dbReference type="Proteomes" id="UP000027446">
    <property type="component" value="Unassembled WGS sequence"/>
</dbReference>
<proteinExistence type="predicted"/>
<dbReference type="Gene3D" id="3.40.50.2000">
    <property type="entry name" value="Glycogen Phosphorylase B"/>
    <property type="match status" value="1"/>
</dbReference>
<sequence length="414" mass="45871">MPMTNTSKTMTLLVQRQLDAITTGNGAFLETFLRTAKAAGFRVRIVFAPWHAFGNRPFASIHPRLRALIDEVVWEGTVEAGGRYWSISPRIWVRFGVRLVHELMRRAGMKVQWRNYFGRPMSSAEVVRMSRAADRDPADLTIAEYSSVGPVLDQLGQPTRKGVFVHDVLWMRAQRYREKGLAFDFYETNEAEECGWVKSADFFVHASANEMAFFPPEFPADHAVWLRPVPPEFGKIPSEGKPQVVFLGTTHAGNVDALNHFLEDIWPIILNRQPDAELKVAGSVGDAIAPALKKSPSMTLLGRVEKLEDIGGSHAIGIAPTRLATGVSIKVAEYLMLGMPVVAYPLAMEGFGGRLDGMVDIAETPDTFADTVVRLLNNAEERKRLSDGAPARTREILSNQEVADFLNAEAALKP</sequence>
<dbReference type="AlphaFoldDB" id="A0A069E7N6"/>
<dbReference type="GO" id="GO:0016740">
    <property type="term" value="F:transferase activity"/>
    <property type="evidence" value="ECO:0007669"/>
    <property type="project" value="UniProtKB-KW"/>
</dbReference>
<dbReference type="SUPFAM" id="SSF53756">
    <property type="entry name" value="UDP-Glycosyltransferase/glycogen phosphorylase"/>
    <property type="match status" value="1"/>
</dbReference>
<comment type="caution">
    <text evidence="1">The sequence shown here is derived from an EMBL/GenBank/DDBJ whole genome shotgun (WGS) entry which is preliminary data.</text>
</comment>
<dbReference type="EMBL" id="ARYH01000001">
    <property type="protein sequence ID" value="KCZ86270.1"/>
    <property type="molecule type" value="Genomic_DNA"/>
</dbReference>
<dbReference type="Pfam" id="PF13692">
    <property type="entry name" value="Glyco_trans_1_4"/>
    <property type="match status" value="1"/>
</dbReference>
<dbReference type="eggNOG" id="COG0438">
    <property type="taxonomic scope" value="Bacteria"/>
</dbReference>
<protein>
    <submittedName>
        <fullName evidence="1">Family 2 glycosyl transferase</fullName>
    </submittedName>
</protein>
<organism evidence="1 2">
    <name type="scientific">Hyphomonas adhaerens MHS-3</name>
    <dbReference type="NCBI Taxonomy" id="1280949"/>
    <lineage>
        <taxon>Bacteria</taxon>
        <taxon>Pseudomonadati</taxon>
        <taxon>Pseudomonadota</taxon>
        <taxon>Alphaproteobacteria</taxon>
        <taxon>Hyphomonadales</taxon>
        <taxon>Hyphomonadaceae</taxon>
        <taxon>Hyphomonas</taxon>
    </lineage>
</organism>
<gene>
    <name evidence="1" type="ORF">HAD_11305</name>
</gene>
<name>A0A069E7N6_9PROT</name>
<accession>A0A069E7N6</accession>
<evidence type="ECO:0000313" key="1">
    <source>
        <dbReference type="EMBL" id="KCZ86270.1"/>
    </source>
</evidence>
<evidence type="ECO:0000313" key="2">
    <source>
        <dbReference type="Proteomes" id="UP000027446"/>
    </source>
</evidence>
<keyword evidence="1" id="KW-0808">Transferase</keyword>
<dbReference type="PATRIC" id="fig|1280949.3.peg.2314"/>
<keyword evidence="2" id="KW-1185">Reference proteome</keyword>
<dbReference type="STRING" id="1280949.HAD_11305"/>